<dbReference type="InterPro" id="IPR036271">
    <property type="entry name" value="Tet_transcr_reg_TetR-rel_C_sf"/>
</dbReference>
<name>A0ABW4M0V7_9HYPH</name>
<evidence type="ECO:0000313" key="8">
    <source>
        <dbReference type="Proteomes" id="UP001597322"/>
    </source>
</evidence>
<dbReference type="Pfam" id="PF13977">
    <property type="entry name" value="TetR_C_6"/>
    <property type="match status" value="1"/>
</dbReference>
<keyword evidence="4" id="KW-0804">Transcription</keyword>
<dbReference type="PROSITE" id="PS50977">
    <property type="entry name" value="HTH_TETR_2"/>
    <property type="match status" value="1"/>
</dbReference>
<accession>A0ABW4M0V7</accession>
<protein>
    <submittedName>
        <fullName evidence="7">TetR/AcrR family transcriptional regulator</fullName>
    </submittedName>
</protein>
<dbReference type="Gene3D" id="1.10.357.10">
    <property type="entry name" value="Tetracycline Repressor, domain 2"/>
    <property type="match status" value="1"/>
</dbReference>
<comment type="caution">
    <text evidence="7">The sequence shown here is derived from an EMBL/GenBank/DDBJ whole genome shotgun (WGS) entry which is preliminary data.</text>
</comment>
<keyword evidence="2" id="KW-0805">Transcription regulation</keyword>
<dbReference type="PANTHER" id="PTHR30055">
    <property type="entry name" value="HTH-TYPE TRANSCRIPTIONAL REGULATOR RUTR"/>
    <property type="match status" value="1"/>
</dbReference>
<dbReference type="RefSeq" id="WP_377398036.1">
    <property type="nucleotide sequence ID" value="NZ_JBHUEQ010000008.1"/>
</dbReference>
<evidence type="ECO:0000313" key="7">
    <source>
        <dbReference type="EMBL" id="MFD1745068.1"/>
    </source>
</evidence>
<dbReference type="Pfam" id="PF00440">
    <property type="entry name" value="TetR_N"/>
    <property type="match status" value="1"/>
</dbReference>
<feature type="domain" description="HTH tetR-type" evidence="6">
    <location>
        <begin position="41"/>
        <end position="101"/>
    </location>
</feature>
<dbReference type="SUPFAM" id="SSF46689">
    <property type="entry name" value="Homeodomain-like"/>
    <property type="match status" value="1"/>
</dbReference>
<evidence type="ECO:0000256" key="3">
    <source>
        <dbReference type="ARBA" id="ARBA00023125"/>
    </source>
</evidence>
<evidence type="ECO:0000256" key="1">
    <source>
        <dbReference type="ARBA" id="ARBA00022491"/>
    </source>
</evidence>
<sequence length="231" mass="26412">MDGKPEVLRGESSIREIVAPVGLHDVDNQYFGASVATSKGRQRVKLLLEAALEVIEVDGFEGMTLRSVARKAGITIGNLQHYYPTHEALLQAVTRYVLYHYLEEYDRLADAHAGNMERQFEETIRFLIDDCKSKRTNAVFFSLWALSQRNEFVSELMDLMYTDHRRTLERQLAVINPHIAPERLPRLAALIAVQIEGLMLLISAGRPKHAELEGIEEECMRQIMRLVYEDV</sequence>
<evidence type="ECO:0000256" key="2">
    <source>
        <dbReference type="ARBA" id="ARBA00023015"/>
    </source>
</evidence>
<reference evidence="8" key="1">
    <citation type="journal article" date="2019" name="Int. J. Syst. Evol. Microbiol.">
        <title>The Global Catalogue of Microorganisms (GCM) 10K type strain sequencing project: providing services to taxonomists for standard genome sequencing and annotation.</title>
        <authorList>
            <consortium name="The Broad Institute Genomics Platform"/>
            <consortium name="The Broad Institute Genome Sequencing Center for Infectious Disease"/>
            <person name="Wu L."/>
            <person name="Ma J."/>
        </authorList>
    </citation>
    <scope>NUCLEOTIDE SEQUENCE [LARGE SCALE GENOMIC DNA]</scope>
    <source>
        <strain evidence="8">CG52</strain>
    </source>
</reference>
<dbReference type="InterPro" id="IPR050109">
    <property type="entry name" value="HTH-type_TetR-like_transc_reg"/>
</dbReference>
<evidence type="ECO:0000259" key="6">
    <source>
        <dbReference type="PROSITE" id="PS50977"/>
    </source>
</evidence>
<organism evidence="7 8">
    <name type="scientific">Rhizobium helianthi</name>
    <dbReference type="NCBI Taxonomy" id="1132695"/>
    <lineage>
        <taxon>Bacteria</taxon>
        <taxon>Pseudomonadati</taxon>
        <taxon>Pseudomonadota</taxon>
        <taxon>Alphaproteobacteria</taxon>
        <taxon>Hyphomicrobiales</taxon>
        <taxon>Rhizobiaceae</taxon>
        <taxon>Rhizobium/Agrobacterium group</taxon>
        <taxon>Rhizobium</taxon>
    </lineage>
</organism>
<dbReference type="SUPFAM" id="SSF48498">
    <property type="entry name" value="Tetracyclin repressor-like, C-terminal domain"/>
    <property type="match status" value="1"/>
</dbReference>
<proteinExistence type="predicted"/>
<dbReference type="PANTHER" id="PTHR30055:SF234">
    <property type="entry name" value="HTH-TYPE TRANSCRIPTIONAL REGULATOR BETI"/>
    <property type="match status" value="1"/>
</dbReference>
<dbReference type="EMBL" id="JBHUEQ010000008">
    <property type="protein sequence ID" value="MFD1745068.1"/>
    <property type="molecule type" value="Genomic_DNA"/>
</dbReference>
<dbReference type="InterPro" id="IPR001647">
    <property type="entry name" value="HTH_TetR"/>
</dbReference>
<dbReference type="Proteomes" id="UP001597322">
    <property type="component" value="Unassembled WGS sequence"/>
</dbReference>
<dbReference type="InterPro" id="IPR009057">
    <property type="entry name" value="Homeodomain-like_sf"/>
</dbReference>
<dbReference type="PRINTS" id="PR00455">
    <property type="entry name" value="HTHTETR"/>
</dbReference>
<feature type="DNA-binding region" description="H-T-H motif" evidence="5">
    <location>
        <begin position="64"/>
        <end position="83"/>
    </location>
</feature>
<keyword evidence="3 5" id="KW-0238">DNA-binding</keyword>
<keyword evidence="8" id="KW-1185">Reference proteome</keyword>
<gene>
    <name evidence="7" type="ORF">ACFSE1_06310</name>
</gene>
<evidence type="ECO:0000256" key="5">
    <source>
        <dbReference type="PROSITE-ProRule" id="PRU00335"/>
    </source>
</evidence>
<evidence type="ECO:0000256" key="4">
    <source>
        <dbReference type="ARBA" id="ARBA00023163"/>
    </source>
</evidence>
<keyword evidence="1" id="KW-0678">Repressor</keyword>
<dbReference type="InterPro" id="IPR039538">
    <property type="entry name" value="BetI_C"/>
</dbReference>